<dbReference type="PANTHER" id="PTHR34047">
    <property type="entry name" value="NUCLEAR INTRON MATURASE 1, MITOCHONDRIAL-RELATED"/>
    <property type="match status" value="1"/>
</dbReference>
<dbReference type="Proteomes" id="UP000650081">
    <property type="component" value="Unassembled WGS sequence"/>
</dbReference>
<evidence type="ECO:0000313" key="3">
    <source>
        <dbReference type="EMBL" id="MBC6995553.1"/>
    </source>
</evidence>
<reference evidence="3" key="1">
    <citation type="submission" date="2020-08" db="EMBL/GenBank/DDBJ databases">
        <title>Lewinella bacteria from marine environments.</title>
        <authorList>
            <person name="Zhong Y."/>
        </authorList>
    </citation>
    <scope>NUCLEOTIDE SEQUENCE</scope>
    <source>
        <strain evidence="3">KCTC 42187</strain>
    </source>
</reference>
<dbReference type="InterPro" id="IPR043502">
    <property type="entry name" value="DNA/RNA_pol_sf"/>
</dbReference>
<organism evidence="3 4">
    <name type="scientific">Neolewinella lacunae</name>
    <dbReference type="NCBI Taxonomy" id="1517758"/>
    <lineage>
        <taxon>Bacteria</taxon>
        <taxon>Pseudomonadati</taxon>
        <taxon>Bacteroidota</taxon>
        <taxon>Saprospiria</taxon>
        <taxon>Saprospirales</taxon>
        <taxon>Lewinellaceae</taxon>
        <taxon>Neolewinella</taxon>
    </lineage>
</organism>
<accession>A0A923PQF6</accession>
<dbReference type="InterPro" id="IPR000477">
    <property type="entry name" value="RT_dom"/>
</dbReference>
<dbReference type="InterPro" id="IPR051083">
    <property type="entry name" value="GrpII_Intron_Splice-Mob/Def"/>
</dbReference>
<keyword evidence="3" id="KW-0808">Transferase</keyword>
<evidence type="ECO:0000256" key="1">
    <source>
        <dbReference type="ARBA" id="ARBA00034120"/>
    </source>
</evidence>
<keyword evidence="3" id="KW-0548">Nucleotidyltransferase</keyword>
<dbReference type="PANTHER" id="PTHR34047:SF8">
    <property type="entry name" value="PROTEIN YKFC"/>
    <property type="match status" value="1"/>
</dbReference>
<dbReference type="SUPFAM" id="SSF56672">
    <property type="entry name" value="DNA/RNA polymerases"/>
    <property type="match status" value="1"/>
</dbReference>
<keyword evidence="3" id="KW-0695">RNA-directed DNA polymerase</keyword>
<feature type="domain" description="Reverse transcriptase" evidence="2">
    <location>
        <begin position="1"/>
        <end position="266"/>
    </location>
</feature>
<dbReference type="EMBL" id="JACSIT010000139">
    <property type="protein sequence ID" value="MBC6995553.1"/>
    <property type="molecule type" value="Genomic_DNA"/>
</dbReference>
<dbReference type="Pfam" id="PF00078">
    <property type="entry name" value="RVT_1"/>
    <property type="match status" value="1"/>
</dbReference>
<protein>
    <submittedName>
        <fullName evidence="3">Reverse transcriptase</fullName>
    </submittedName>
</protein>
<dbReference type="GO" id="GO:0003964">
    <property type="term" value="F:RNA-directed DNA polymerase activity"/>
    <property type="evidence" value="ECO:0007669"/>
    <property type="project" value="UniProtKB-KW"/>
</dbReference>
<name>A0A923PQF6_9BACT</name>
<evidence type="ECO:0000313" key="4">
    <source>
        <dbReference type="Proteomes" id="UP000650081"/>
    </source>
</evidence>
<dbReference type="CDD" id="cd01646">
    <property type="entry name" value="RT_Bac_retron_I"/>
    <property type="match status" value="1"/>
</dbReference>
<dbReference type="RefSeq" id="WP_187467585.1">
    <property type="nucleotide sequence ID" value="NZ_JACSIT010000139.1"/>
</dbReference>
<comment type="caution">
    <text evidence="3">The sequence shown here is derived from an EMBL/GenBank/DDBJ whole genome shotgun (WGS) entry which is preliminary data.</text>
</comment>
<gene>
    <name evidence="3" type="ORF">H9S92_15395</name>
</gene>
<sequence>MKRSGKLIPLIAEPENLRSAFVKARRGKTASADVLAFTQNLDSELLQLRQGFLGGELQHGGYRKFIIHEPKRREICAGRFRDNVLHHAILNHCHTTFERHQVFDSYACRRGKGTHAAVLRSQKFCKQHAWYLKLDVRNFFASIHHATIQGQLQRLFKDESLLAIFDQILATYSVTAGRGLPLGNLTSQYFANHYLTPVDRFIKQGLRCPAYVRYMDDMVLWHNDKAYLLDALAQVRQLIDIDLHCALKPAVLNRSSKGLPFLGYRIFPYSIRLTHASRARFARKLRRVTNDLNDEILTEKQAQRQAQSLLAFVERANTLALRKNLQKITNLYPGVPP</sequence>
<keyword evidence="4" id="KW-1185">Reference proteome</keyword>
<proteinExistence type="inferred from homology"/>
<dbReference type="AlphaFoldDB" id="A0A923PQF6"/>
<evidence type="ECO:0000259" key="2">
    <source>
        <dbReference type="PROSITE" id="PS50878"/>
    </source>
</evidence>
<dbReference type="PROSITE" id="PS50878">
    <property type="entry name" value="RT_POL"/>
    <property type="match status" value="1"/>
</dbReference>
<comment type="similarity">
    <text evidence="1">Belongs to the bacterial reverse transcriptase family.</text>
</comment>